<keyword evidence="5" id="KW-0418">Kinase</keyword>
<keyword evidence="6" id="KW-1185">Reference proteome</keyword>
<dbReference type="Pfam" id="PF00069">
    <property type="entry name" value="Pkinase"/>
    <property type="match status" value="1"/>
</dbReference>
<protein>
    <submittedName>
        <fullName evidence="5">Kinase-like domain-containing protein</fullName>
    </submittedName>
</protein>
<dbReference type="GO" id="GO:0005524">
    <property type="term" value="F:ATP binding"/>
    <property type="evidence" value="ECO:0007669"/>
    <property type="project" value="InterPro"/>
</dbReference>
<evidence type="ECO:0000313" key="5">
    <source>
        <dbReference type="EMBL" id="KAK3687147.1"/>
    </source>
</evidence>
<dbReference type="SMART" id="SM00220">
    <property type="entry name" value="S_TKc"/>
    <property type="match status" value="1"/>
</dbReference>
<evidence type="ECO:0000259" key="3">
    <source>
        <dbReference type="PROSITE" id="PS50006"/>
    </source>
</evidence>
<dbReference type="Proteomes" id="UP001270362">
    <property type="component" value="Unassembled WGS sequence"/>
</dbReference>
<dbReference type="SUPFAM" id="SSF56112">
    <property type="entry name" value="Protein kinase-like (PK-like)"/>
    <property type="match status" value="1"/>
</dbReference>
<keyword evidence="5" id="KW-0808">Transferase</keyword>
<evidence type="ECO:0000256" key="2">
    <source>
        <dbReference type="SAM" id="MobiDB-lite"/>
    </source>
</evidence>
<feature type="region of interest" description="Disordered" evidence="2">
    <location>
        <begin position="33"/>
        <end position="68"/>
    </location>
</feature>
<gene>
    <name evidence="5" type="ORF">B0T22DRAFT_377922</name>
</gene>
<dbReference type="PROSITE" id="PS50011">
    <property type="entry name" value="PROTEIN_KINASE_DOM"/>
    <property type="match status" value="1"/>
</dbReference>
<dbReference type="PANTHER" id="PTHR24347">
    <property type="entry name" value="SERINE/THREONINE-PROTEIN KINASE"/>
    <property type="match status" value="1"/>
</dbReference>
<dbReference type="InterPro" id="IPR008984">
    <property type="entry name" value="SMAD_FHA_dom_sf"/>
</dbReference>
<dbReference type="InterPro" id="IPR000719">
    <property type="entry name" value="Prot_kinase_dom"/>
</dbReference>
<reference evidence="5" key="1">
    <citation type="journal article" date="2023" name="Mol. Phylogenet. Evol.">
        <title>Genome-scale phylogeny and comparative genomics of the fungal order Sordariales.</title>
        <authorList>
            <person name="Hensen N."/>
            <person name="Bonometti L."/>
            <person name="Westerberg I."/>
            <person name="Brannstrom I.O."/>
            <person name="Guillou S."/>
            <person name="Cros-Aarteil S."/>
            <person name="Calhoun S."/>
            <person name="Haridas S."/>
            <person name="Kuo A."/>
            <person name="Mondo S."/>
            <person name="Pangilinan J."/>
            <person name="Riley R."/>
            <person name="LaButti K."/>
            <person name="Andreopoulos B."/>
            <person name="Lipzen A."/>
            <person name="Chen C."/>
            <person name="Yan M."/>
            <person name="Daum C."/>
            <person name="Ng V."/>
            <person name="Clum A."/>
            <person name="Steindorff A."/>
            <person name="Ohm R.A."/>
            <person name="Martin F."/>
            <person name="Silar P."/>
            <person name="Natvig D.O."/>
            <person name="Lalanne C."/>
            <person name="Gautier V."/>
            <person name="Ament-Velasquez S.L."/>
            <person name="Kruys A."/>
            <person name="Hutchinson M.I."/>
            <person name="Powell A.J."/>
            <person name="Barry K."/>
            <person name="Miller A.N."/>
            <person name="Grigoriev I.V."/>
            <person name="Debuchy R."/>
            <person name="Gladieux P."/>
            <person name="Hiltunen Thoren M."/>
            <person name="Johannesson H."/>
        </authorList>
    </citation>
    <scope>NUCLEOTIDE SEQUENCE</scope>
    <source>
        <strain evidence="5">CBS 314.62</strain>
    </source>
</reference>
<organism evidence="5 6">
    <name type="scientific">Podospora appendiculata</name>
    <dbReference type="NCBI Taxonomy" id="314037"/>
    <lineage>
        <taxon>Eukaryota</taxon>
        <taxon>Fungi</taxon>
        <taxon>Dikarya</taxon>
        <taxon>Ascomycota</taxon>
        <taxon>Pezizomycotina</taxon>
        <taxon>Sordariomycetes</taxon>
        <taxon>Sordariomycetidae</taxon>
        <taxon>Sordariales</taxon>
        <taxon>Podosporaceae</taxon>
        <taxon>Podospora</taxon>
    </lineage>
</organism>
<dbReference type="Gene3D" id="2.60.200.20">
    <property type="match status" value="1"/>
</dbReference>
<dbReference type="SUPFAM" id="SSF49879">
    <property type="entry name" value="SMAD/FHA domain"/>
    <property type="match status" value="1"/>
</dbReference>
<comment type="similarity">
    <text evidence="1">Belongs to the protein kinase superfamily. CAMK Ser/Thr protein kinase family. CHEK2 subfamily.</text>
</comment>
<evidence type="ECO:0000259" key="4">
    <source>
        <dbReference type="PROSITE" id="PS50011"/>
    </source>
</evidence>
<accession>A0AAE0X6X9</accession>
<evidence type="ECO:0000313" key="6">
    <source>
        <dbReference type="Proteomes" id="UP001270362"/>
    </source>
</evidence>
<evidence type="ECO:0000256" key="1">
    <source>
        <dbReference type="ARBA" id="ARBA00005575"/>
    </source>
</evidence>
<reference evidence="5" key="2">
    <citation type="submission" date="2023-06" db="EMBL/GenBank/DDBJ databases">
        <authorList>
            <consortium name="Lawrence Berkeley National Laboratory"/>
            <person name="Haridas S."/>
            <person name="Hensen N."/>
            <person name="Bonometti L."/>
            <person name="Westerberg I."/>
            <person name="Brannstrom I.O."/>
            <person name="Guillou S."/>
            <person name="Cros-Aarteil S."/>
            <person name="Calhoun S."/>
            <person name="Kuo A."/>
            <person name="Mondo S."/>
            <person name="Pangilinan J."/>
            <person name="Riley R."/>
            <person name="Labutti K."/>
            <person name="Andreopoulos B."/>
            <person name="Lipzen A."/>
            <person name="Chen C."/>
            <person name="Yanf M."/>
            <person name="Daum C."/>
            <person name="Ng V."/>
            <person name="Clum A."/>
            <person name="Steindorff A."/>
            <person name="Ohm R."/>
            <person name="Martin F."/>
            <person name="Silar P."/>
            <person name="Natvig D."/>
            <person name="Lalanne C."/>
            <person name="Gautier V."/>
            <person name="Ament-Velasquez S.L."/>
            <person name="Kruys A."/>
            <person name="Hutchinson M.I."/>
            <person name="Powell A.J."/>
            <person name="Barry K."/>
            <person name="Miller A.N."/>
            <person name="Grigoriev I.V."/>
            <person name="Debuchy R."/>
            <person name="Gladieux P."/>
            <person name="Thoren M.H."/>
            <person name="Johannesson H."/>
        </authorList>
    </citation>
    <scope>NUCLEOTIDE SEQUENCE</scope>
    <source>
        <strain evidence="5">CBS 314.62</strain>
    </source>
</reference>
<dbReference type="Gene3D" id="1.10.510.10">
    <property type="entry name" value="Transferase(Phosphotransferase) domain 1"/>
    <property type="match status" value="1"/>
</dbReference>
<dbReference type="PROSITE" id="PS00108">
    <property type="entry name" value="PROTEIN_KINASE_ST"/>
    <property type="match status" value="1"/>
</dbReference>
<feature type="domain" description="FHA" evidence="3">
    <location>
        <begin position="91"/>
        <end position="144"/>
    </location>
</feature>
<sequence>MADSDLIAQVYPVGEAIRTETLKYATHSITCNRRSRPALRPSASRTQPMRGAREATEPLEGANTDTQQDDLNSLPYLELRFSDGPRASTGFVFGKDPDVSDVVLPSIPGISRQHFALTYKNTFEDGRYRLVVRDLGSLRGTTVTYNAKGEHLRRKFDWIIAGFEFPNQAKSIIIQLHDDVKFRIVVAHHDVASSAYISNVERFLQGAAQSDALLGALRLQSGPHTERATAAHTPTNAPVFVNRGVIARGNFGTVSHRWNVSTGEEYGCKKPTEREFSRADWQKEISIMKGVHHSHIVRLCFSTMSPEPRLYLEYMAFGNLLDEFERVPYSFEECCHVLRQSLSALDYLHGQLEPIAHRDLKPQNILVKSREPLHIKLADFGLAKAGHLETHCGTLSYSPPELQSDSRSHRHTVAVDIWSLGVVILEFGYGLPSPGSGSDMSWCVKIAEEASRCELDGLIEILQRMLKLEANARGSAATCLGLTQALCGWTQVPGGSAEGNEAVSWPSGPSSQVLFVPKSISSTSANKRLSRVICWPLRLILQVAKGQMTMRPSFMNRPTPEDTADPERHHPPPAARDGYGGAQSHTAGETRPSRVRDCQPIVGTAAPQSTLIGLHEVWRLVVVIRWRLSFLGVLNATMI</sequence>
<dbReference type="SMART" id="SM00240">
    <property type="entry name" value="FHA"/>
    <property type="match status" value="1"/>
</dbReference>
<dbReference type="AlphaFoldDB" id="A0AAE0X6X9"/>
<dbReference type="GO" id="GO:0004672">
    <property type="term" value="F:protein kinase activity"/>
    <property type="evidence" value="ECO:0007669"/>
    <property type="project" value="InterPro"/>
</dbReference>
<name>A0AAE0X6X9_9PEZI</name>
<feature type="region of interest" description="Disordered" evidence="2">
    <location>
        <begin position="551"/>
        <end position="597"/>
    </location>
</feature>
<feature type="domain" description="Protein kinase" evidence="4">
    <location>
        <begin position="240"/>
        <end position="486"/>
    </location>
</feature>
<dbReference type="EMBL" id="JAULSO010000002">
    <property type="protein sequence ID" value="KAK3687147.1"/>
    <property type="molecule type" value="Genomic_DNA"/>
</dbReference>
<dbReference type="InterPro" id="IPR011009">
    <property type="entry name" value="Kinase-like_dom_sf"/>
</dbReference>
<dbReference type="CDD" id="cd00060">
    <property type="entry name" value="FHA"/>
    <property type="match status" value="1"/>
</dbReference>
<dbReference type="Pfam" id="PF00498">
    <property type="entry name" value="FHA"/>
    <property type="match status" value="1"/>
</dbReference>
<proteinExistence type="inferred from homology"/>
<dbReference type="PROSITE" id="PS50006">
    <property type="entry name" value="FHA_DOMAIN"/>
    <property type="match status" value="1"/>
</dbReference>
<dbReference type="InterPro" id="IPR000253">
    <property type="entry name" value="FHA_dom"/>
</dbReference>
<comment type="caution">
    <text evidence="5">The sequence shown here is derived from an EMBL/GenBank/DDBJ whole genome shotgun (WGS) entry which is preliminary data.</text>
</comment>
<dbReference type="InterPro" id="IPR008271">
    <property type="entry name" value="Ser/Thr_kinase_AS"/>
</dbReference>